<reference evidence="2 3" key="1">
    <citation type="submission" date="2024-09" db="EMBL/GenBank/DDBJ databases">
        <title>Chromosome-scale assembly of Riccia sorocarpa.</title>
        <authorList>
            <person name="Paukszto L."/>
        </authorList>
    </citation>
    <scope>NUCLEOTIDE SEQUENCE [LARGE SCALE GENOMIC DNA]</scope>
    <source>
        <strain evidence="2">LP-2024</strain>
        <tissue evidence="2">Aerial parts of the thallus</tissue>
    </source>
</reference>
<feature type="compositionally biased region" description="Basic and acidic residues" evidence="1">
    <location>
        <begin position="11"/>
        <end position="22"/>
    </location>
</feature>
<evidence type="ECO:0000313" key="2">
    <source>
        <dbReference type="EMBL" id="KAL3700864.1"/>
    </source>
</evidence>
<evidence type="ECO:0000313" key="3">
    <source>
        <dbReference type="Proteomes" id="UP001633002"/>
    </source>
</evidence>
<dbReference type="AlphaFoldDB" id="A0ABD3IH81"/>
<comment type="caution">
    <text evidence="2">The sequence shown here is derived from an EMBL/GenBank/DDBJ whole genome shotgun (WGS) entry which is preliminary data.</text>
</comment>
<sequence>MFSGEPSKWANEGEKGEERPEIDIGELIFTNSIFNHGTNITNTNGVHGATTQNKGGGGNNNGNQEHYSERTTSWKNIAMKSMIERHPHWANTQDILSSPNRYIKGLNLKEGMDVTAVELAEVVRGINHSRRRFSGLGPDRDAKWTSTTEGPRFTRPVFSGGLLDQARLDRCYLSNGGDWINHVKSVKHDAKQALSDHWPVIVTLALECSSQAPMRRGSYFKMDAEALRNDTVMKEVHEA</sequence>
<accession>A0ABD3IH81</accession>
<dbReference type="InterPro" id="IPR036691">
    <property type="entry name" value="Endo/exonu/phosph_ase_sf"/>
</dbReference>
<keyword evidence="3" id="KW-1185">Reference proteome</keyword>
<gene>
    <name evidence="2" type="ORF">R1sor_018886</name>
</gene>
<feature type="region of interest" description="Disordered" evidence="1">
    <location>
        <begin position="1"/>
        <end position="22"/>
    </location>
</feature>
<feature type="region of interest" description="Disordered" evidence="1">
    <location>
        <begin position="43"/>
        <end position="67"/>
    </location>
</feature>
<name>A0ABD3IH81_9MARC</name>
<dbReference type="Proteomes" id="UP001633002">
    <property type="component" value="Unassembled WGS sequence"/>
</dbReference>
<feature type="compositionally biased region" description="Polar residues" evidence="1">
    <location>
        <begin position="43"/>
        <end position="52"/>
    </location>
</feature>
<organism evidence="2 3">
    <name type="scientific">Riccia sorocarpa</name>
    <dbReference type="NCBI Taxonomy" id="122646"/>
    <lineage>
        <taxon>Eukaryota</taxon>
        <taxon>Viridiplantae</taxon>
        <taxon>Streptophyta</taxon>
        <taxon>Embryophyta</taxon>
        <taxon>Marchantiophyta</taxon>
        <taxon>Marchantiopsida</taxon>
        <taxon>Marchantiidae</taxon>
        <taxon>Marchantiales</taxon>
        <taxon>Ricciaceae</taxon>
        <taxon>Riccia</taxon>
    </lineage>
</organism>
<evidence type="ECO:0000256" key="1">
    <source>
        <dbReference type="SAM" id="MobiDB-lite"/>
    </source>
</evidence>
<dbReference type="SUPFAM" id="SSF56219">
    <property type="entry name" value="DNase I-like"/>
    <property type="match status" value="1"/>
</dbReference>
<proteinExistence type="predicted"/>
<protein>
    <submittedName>
        <fullName evidence="2">Uncharacterized protein</fullName>
    </submittedName>
</protein>
<dbReference type="EMBL" id="JBJQOH010000001">
    <property type="protein sequence ID" value="KAL3700864.1"/>
    <property type="molecule type" value="Genomic_DNA"/>
</dbReference>